<sequence>MFFSDLFRVIITKLGALENSMNILLPMVKQFIVHFRLLKVSHMEGVPKLPVDSDENLEEFERFLDTNTNFEYMVNTLSISGGTTVSQISRRTLSRIITNNYARNFNGRKNTEEIFQDS</sequence>
<reference evidence="1" key="1">
    <citation type="journal article" date="2018" name="Genome Res.">
        <title>The genomic architecture and molecular evolution of ant odorant receptors.</title>
        <authorList>
            <person name="McKenzie S.K."/>
            <person name="Kronauer D.J.C."/>
        </authorList>
    </citation>
    <scope>NUCLEOTIDE SEQUENCE [LARGE SCALE GENOMIC DNA]</scope>
    <source>
        <strain evidence="1">Clonal line C1</strain>
    </source>
</reference>
<protein>
    <submittedName>
        <fullName evidence="1">Uncharacterized protein</fullName>
    </submittedName>
</protein>
<dbReference type="OrthoDB" id="6697574at2759"/>
<dbReference type="EMBL" id="QOIP01000012">
    <property type="protein sequence ID" value="RLU16168.1"/>
    <property type="molecule type" value="Genomic_DNA"/>
</dbReference>
<gene>
    <name evidence="1" type="ORF">DMN91_011928</name>
</gene>
<name>A0A3L8D8B8_OOCBI</name>
<organism evidence="1">
    <name type="scientific">Ooceraea biroi</name>
    <name type="common">Clonal raider ant</name>
    <name type="synonym">Cerapachys biroi</name>
    <dbReference type="NCBI Taxonomy" id="2015173"/>
    <lineage>
        <taxon>Eukaryota</taxon>
        <taxon>Metazoa</taxon>
        <taxon>Ecdysozoa</taxon>
        <taxon>Arthropoda</taxon>
        <taxon>Hexapoda</taxon>
        <taxon>Insecta</taxon>
        <taxon>Pterygota</taxon>
        <taxon>Neoptera</taxon>
        <taxon>Endopterygota</taxon>
        <taxon>Hymenoptera</taxon>
        <taxon>Apocrita</taxon>
        <taxon>Aculeata</taxon>
        <taxon>Formicoidea</taxon>
        <taxon>Formicidae</taxon>
        <taxon>Dorylinae</taxon>
        <taxon>Ooceraea</taxon>
    </lineage>
</organism>
<reference evidence="1" key="2">
    <citation type="submission" date="2018-07" db="EMBL/GenBank/DDBJ databases">
        <authorList>
            <person name="Mckenzie S.K."/>
            <person name="Kronauer D.J.C."/>
        </authorList>
    </citation>
    <scope>NUCLEOTIDE SEQUENCE</scope>
    <source>
        <strain evidence="1">Clonal line C1</strain>
    </source>
</reference>
<dbReference type="Proteomes" id="UP000279307">
    <property type="component" value="Chromosome 12"/>
</dbReference>
<evidence type="ECO:0000313" key="1">
    <source>
        <dbReference type="EMBL" id="RLU16168.1"/>
    </source>
</evidence>
<proteinExistence type="predicted"/>
<comment type="caution">
    <text evidence="1">The sequence shown here is derived from an EMBL/GenBank/DDBJ whole genome shotgun (WGS) entry which is preliminary data.</text>
</comment>
<accession>A0A3L8D8B8</accession>
<dbReference type="AlphaFoldDB" id="A0A3L8D8B8"/>